<keyword evidence="4" id="KW-0143">Chaperone</keyword>
<evidence type="ECO:0000256" key="4">
    <source>
        <dbReference type="ARBA" id="ARBA00023186"/>
    </source>
</evidence>
<dbReference type="GO" id="GO:0034605">
    <property type="term" value="P:cellular response to heat"/>
    <property type="evidence" value="ECO:0007669"/>
    <property type="project" value="TreeGrafter"/>
</dbReference>
<dbReference type="InterPro" id="IPR027417">
    <property type="entry name" value="P-loop_NTPase"/>
</dbReference>
<dbReference type="InterPro" id="IPR028299">
    <property type="entry name" value="ClpA/B_CS2"/>
</dbReference>
<keyword evidence="3" id="KW-0067">ATP-binding</keyword>
<dbReference type="AlphaFoldDB" id="A0A381VLL2"/>
<dbReference type="SMART" id="SM00382">
    <property type="entry name" value="AAA"/>
    <property type="match status" value="2"/>
</dbReference>
<accession>A0A381VLL2</accession>
<dbReference type="CDD" id="cd00009">
    <property type="entry name" value="AAA"/>
    <property type="match status" value="1"/>
</dbReference>
<dbReference type="SUPFAM" id="SSF81923">
    <property type="entry name" value="Double Clp-N motif"/>
    <property type="match status" value="1"/>
</dbReference>
<dbReference type="PROSITE" id="PS00871">
    <property type="entry name" value="CLPAB_2"/>
    <property type="match status" value="1"/>
</dbReference>
<dbReference type="InterPro" id="IPR004176">
    <property type="entry name" value="Clp_R_N"/>
</dbReference>
<dbReference type="Gene3D" id="1.10.8.60">
    <property type="match status" value="2"/>
</dbReference>
<dbReference type="GO" id="GO:0005524">
    <property type="term" value="F:ATP binding"/>
    <property type="evidence" value="ECO:0007669"/>
    <property type="project" value="UniProtKB-KW"/>
</dbReference>
<dbReference type="Pfam" id="PF07724">
    <property type="entry name" value="AAA_2"/>
    <property type="match status" value="1"/>
</dbReference>
<dbReference type="InterPro" id="IPR018368">
    <property type="entry name" value="ClpA/B_CS1"/>
</dbReference>
<dbReference type="PRINTS" id="PR00300">
    <property type="entry name" value="CLPPROTEASEA"/>
</dbReference>
<dbReference type="InterPro" id="IPR003959">
    <property type="entry name" value="ATPase_AAA_core"/>
</dbReference>
<keyword evidence="1" id="KW-0677">Repeat</keyword>
<dbReference type="Gene3D" id="4.10.860.10">
    <property type="entry name" value="UVR domain"/>
    <property type="match status" value="1"/>
</dbReference>
<organism evidence="6">
    <name type="scientific">marine metagenome</name>
    <dbReference type="NCBI Taxonomy" id="408172"/>
    <lineage>
        <taxon>unclassified sequences</taxon>
        <taxon>metagenomes</taxon>
        <taxon>ecological metagenomes</taxon>
    </lineage>
</organism>
<evidence type="ECO:0000256" key="2">
    <source>
        <dbReference type="ARBA" id="ARBA00022741"/>
    </source>
</evidence>
<dbReference type="InterPro" id="IPR041546">
    <property type="entry name" value="ClpA/ClpB_AAA_lid"/>
</dbReference>
<dbReference type="FunFam" id="3.40.50.300:FF:000010">
    <property type="entry name" value="Chaperone clpB 1, putative"/>
    <property type="match status" value="1"/>
</dbReference>
<sequence length="816" mass="92412">MAFRESDFTKEAQAVLHLSQELMWKYKHTQWDPEHILLALLEHEKGVPMLIFEELHTAVKSLRNRLVSAMESTIGMRYPSSQVYASPRLEALLERSKSESKRLQDDFISTEHFLIGLCHEQQGLVVRLFREFNIEIEKVYRALQKIRGSHRVSDENAEKKYQSLNRYTTDLTNLASRGKLDPVTGREEEISRVIQTLIRRTKNNPVLIGGPGVGKTAIAEALAQKIVKNDVPRILRDKKILSLDMGALIAGSKFRGEFEERLKAVMDEIKSSDGSIILFIDELHTVVGAGSAEGAIDASNLMKPALSRGELQCMGATTESEYKKYIEKDGALERRFQPVLINEPNTELAVEMLEALKPRLEDHHKIKINNEALDSAVKLGQRYISGRLLPDKAIDLIDETAARLRIENKDTDIKDELSVKKDELADLKLKEYDASKSEDYNLAAELKEKRIILEQEIKNQTEKPVDSNIILQPEDIAKTVSTWTGIPVTNLLNDESKKLMKIEKYLHKRVIGQNNAVKSISDALRRSRAGLKDPSKPIGSFLFMGPTGVGKTELAKALSEFMFDDELNMIRVDMSEYVEKHSVSRLIGSPPGYVGFDEGGQLTENVRRRPYRVILFDEIEKAHPDVFNILLQILDDGRLTDGQGRTVDFTNTIVIMTSNLITADNMTNNFGFLQDLSDQEAVKQRSSIDKVLKKSFRPEFINRIDEIIVFEKLTKDELKQISDLIIKDIQKRLDEKGIEIHLNDSAKELLISEGYDEEFGARPLKRLIQRKIENEISTMIISGKVSEGIKINITASDGNLKFKKTNIKSKSKTLSA</sequence>
<dbReference type="PROSITE" id="PS51903">
    <property type="entry name" value="CLP_R"/>
    <property type="match status" value="1"/>
</dbReference>
<proteinExistence type="predicted"/>
<dbReference type="FunFam" id="3.40.50.300:FF:000025">
    <property type="entry name" value="ATP-dependent Clp protease subunit"/>
    <property type="match status" value="1"/>
</dbReference>
<dbReference type="PANTHER" id="PTHR11638:SF18">
    <property type="entry name" value="HEAT SHOCK PROTEIN 104"/>
    <property type="match status" value="1"/>
</dbReference>
<dbReference type="SMART" id="SM01086">
    <property type="entry name" value="ClpB_D2-small"/>
    <property type="match status" value="1"/>
</dbReference>
<evidence type="ECO:0000259" key="5">
    <source>
        <dbReference type="PROSITE" id="PS51903"/>
    </source>
</evidence>
<dbReference type="GO" id="GO:0005737">
    <property type="term" value="C:cytoplasm"/>
    <property type="evidence" value="ECO:0007669"/>
    <property type="project" value="TreeGrafter"/>
</dbReference>
<name>A0A381VLL2_9ZZZZ</name>
<feature type="domain" description="Clp R" evidence="5">
    <location>
        <begin position="3"/>
        <end position="149"/>
    </location>
</feature>
<evidence type="ECO:0000256" key="1">
    <source>
        <dbReference type="ARBA" id="ARBA00022737"/>
    </source>
</evidence>
<evidence type="ECO:0000313" key="6">
    <source>
        <dbReference type="EMBL" id="SVA41215.1"/>
    </source>
</evidence>
<dbReference type="InterPro" id="IPR050130">
    <property type="entry name" value="ClpA_ClpB"/>
</dbReference>
<dbReference type="PANTHER" id="PTHR11638">
    <property type="entry name" value="ATP-DEPENDENT CLP PROTEASE"/>
    <property type="match status" value="1"/>
</dbReference>
<dbReference type="GO" id="GO:0016887">
    <property type="term" value="F:ATP hydrolysis activity"/>
    <property type="evidence" value="ECO:0007669"/>
    <property type="project" value="InterPro"/>
</dbReference>
<dbReference type="InterPro" id="IPR003593">
    <property type="entry name" value="AAA+_ATPase"/>
</dbReference>
<dbReference type="Gene3D" id="1.10.1780.10">
    <property type="entry name" value="Clp, N-terminal domain"/>
    <property type="match status" value="1"/>
</dbReference>
<protein>
    <recommendedName>
        <fullName evidence="5">Clp R domain-containing protein</fullName>
    </recommendedName>
</protein>
<dbReference type="InterPro" id="IPR001270">
    <property type="entry name" value="ClpA/B"/>
</dbReference>
<dbReference type="InterPro" id="IPR036628">
    <property type="entry name" value="Clp_N_dom_sf"/>
</dbReference>
<dbReference type="PROSITE" id="PS00870">
    <property type="entry name" value="CLPAB_1"/>
    <property type="match status" value="1"/>
</dbReference>
<reference evidence="6" key="1">
    <citation type="submission" date="2018-05" db="EMBL/GenBank/DDBJ databases">
        <authorList>
            <person name="Lanie J.A."/>
            <person name="Ng W.-L."/>
            <person name="Kazmierczak K.M."/>
            <person name="Andrzejewski T.M."/>
            <person name="Davidsen T.M."/>
            <person name="Wayne K.J."/>
            <person name="Tettelin H."/>
            <person name="Glass J.I."/>
            <person name="Rusch D."/>
            <person name="Podicherti R."/>
            <person name="Tsui H.-C.T."/>
            <person name="Winkler M.E."/>
        </authorList>
    </citation>
    <scope>NUCLEOTIDE SEQUENCE</scope>
</reference>
<dbReference type="SUPFAM" id="SSF52540">
    <property type="entry name" value="P-loop containing nucleoside triphosphate hydrolases"/>
    <property type="match status" value="2"/>
</dbReference>
<dbReference type="Pfam" id="PF17871">
    <property type="entry name" value="AAA_lid_9"/>
    <property type="match status" value="1"/>
</dbReference>
<dbReference type="CDD" id="cd19499">
    <property type="entry name" value="RecA-like_ClpB_Hsp104-like"/>
    <property type="match status" value="1"/>
</dbReference>
<dbReference type="Pfam" id="PF10431">
    <property type="entry name" value="ClpB_D2-small"/>
    <property type="match status" value="1"/>
</dbReference>
<dbReference type="Pfam" id="PF02861">
    <property type="entry name" value="Clp_N"/>
    <property type="match status" value="1"/>
</dbReference>
<dbReference type="Gene3D" id="3.40.50.300">
    <property type="entry name" value="P-loop containing nucleotide triphosphate hydrolases"/>
    <property type="match status" value="2"/>
</dbReference>
<dbReference type="InterPro" id="IPR019489">
    <property type="entry name" value="Clp_ATPase_C"/>
</dbReference>
<keyword evidence="2" id="KW-0547">Nucleotide-binding</keyword>
<evidence type="ECO:0000256" key="3">
    <source>
        <dbReference type="ARBA" id="ARBA00022840"/>
    </source>
</evidence>
<dbReference type="EMBL" id="UINC01009186">
    <property type="protein sequence ID" value="SVA41215.1"/>
    <property type="molecule type" value="Genomic_DNA"/>
</dbReference>
<gene>
    <name evidence="6" type="ORF">METZ01_LOCUS94069</name>
</gene>
<dbReference type="Pfam" id="PF00004">
    <property type="entry name" value="AAA"/>
    <property type="match status" value="1"/>
</dbReference>